<protein>
    <recommendedName>
        <fullName evidence="4">serine-type D-Ala-D-Ala carboxypeptidase</fullName>
        <ecNumber evidence="4">3.4.16.4</ecNumber>
    </recommendedName>
</protein>
<dbReference type="SUPFAM" id="SSF69189">
    <property type="entry name" value="Penicillin-binding protein associated domain"/>
    <property type="match status" value="1"/>
</dbReference>
<proteinExistence type="inferred from homology"/>
<dbReference type="SMART" id="SM00936">
    <property type="entry name" value="PBP5_C"/>
    <property type="match status" value="1"/>
</dbReference>
<evidence type="ECO:0000256" key="9">
    <source>
        <dbReference type="ARBA" id="ARBA00022960"/>
    </source>
</evidence>
<evidence type="ECO:0000256" key="7">
    <source>
        <dbReference type="ARBA" id="ARBA00022729"/>
    </source>
</evidence>
<dbReference type="UniPathway" id="UPA00219"/>
<keyword evidence="8 14" id="KW-0378">Hydrolase</keyword>
<organism evidence="14">
    <name type="scientific">bioreactor metagenome</name>
    <dbReference type="NCBI Taxonomy" id="1076179"/>
    <lineage>
        <taxon>unclassified sequences</taxon>
        <taxon>metagenomes</taxon>
        <taxon>ecological metagenomes</taxon>
    </lineage>
</organism>
<comment type="function">
    <text evidence="1">Removes C-terminal D-alanyl residues from sugar-peptide cell wall precursors.</text>
</comment>
<comment type="similarity">
    <text evidence="3">Belongs to the peptidase S11 family.</text>
</comment>
<dbReference type="GO" id="GO:0006508">
    <property type="term" value="P:proteolysis"/>
    <property type="evidence" value="ECO:0007669"/>
    <property type="project" value="UniProtKB-KW"/>
</dbReference>
<dbReference type="PANTHER" id="PTHR21581">
    <property type="entry name" value="D-ALANYL-D-ALANINE CARBOXYPEPTIDASE"/>
    <property type="match status" value="1"/>
</dbReference>
<feature type="domain" description="Peptidase S11 D-Ala-D-Ala carboxypeptidase A C-terminal" evidence="13">
    <location>
        <begin position="278"/>
        <end position="368"/>
    </location>
</feature>
<sequence>MKKFISFLLALVIVISQGNFIFANTKEAKLDIASKSAILMDASTGKVLYEKNSHEKLPPASVTKVMTLLLICEALEDGKIKEDDDVQISENAASMGGSQIFLEPGEIQKVDTLVKSIAVASANDACVAMAEYVGGSMEEFVDIMNKRAKELGMNDTNFINTNGLPVDNHYTSAYDIALMSKELLAHKKISKYLTTWMDEVVVGKKQAKIGISNTNKLVKHYSGTTGVKTGFTQQAKYCLSASAIRNNTHLIAVTLCAETSPIRFKDATSLLNYGFANYESARICGANDKVATVKFEKGEKENVDLVAKDDLSVLIKKGDKKDFQKKVEVKQDLKLPIKKNTELGVIKVYRGKELVGETKIINSEDINKASYLQILRRVVDNLL</sequence>
<comment type="catalytic activity">
    <reaction evidence="12">
        <text>Preferential cleavage: (Ac)2-L-Lys-D-Ala-|-D-Ala. Also transpeptidation of peptidyl-alanyl moieties that are N-acyl substituents of D-alanine.</text>
        <dbReference type="EC" id="3.4.16.4"/>
    </reaction>
</comment>
<evidence type="ECO:0000256" key="5">
    <source>
        <dbReference type="ARBA" id="ARBA00022645"/>
    </source>
</evidence>
<evidence type="ECO:0000313" key="14">
    <source>
        <dbReference type="EMBL" id="MPM69483.1"/>
    </source>
</evidence>
<dbReference type="SUPFAM" id="SSF56601">
    <property type="entry name" value="beta-lactamase/transpeptidase-like"/>
    <property type="match status" value="1"/>
</dbReference>
<dbReference type="GO" id="GO:0008360">
    <property type="term" value="P:regulation of cell shape"/>
    <property type="evidence" value="ECO:0007669"/>
    <property type="project" value="UniProtKB-KW"/>
</dbReference>
<dbReference type="InterPro" id="IPR018044">
    <property type="entry name" value="Peptidase_S11"/>
</dbReference>
<dbReference type="Gene3D" id="3.40.710.10">
    <property type="entry name" value="DD-peptidase/beta-lactamase superfamily"/>
    <property type="match status" value="1"/>
</dbReference>
<evidence type="ECO:0000256" key="8">
    <source>
        <dbReference type="ARBA" id="ARBA00022801"/>
    </source>
</evidence>
<dbReference type="Pfam" id="PF07943">
    <property type="entry name" value="PBP5_C"/>
    <property type="match status" value="1"/>
</dbReference>
<name>A0A645C2A2_9ZZZZ</name>
<evidence type="ECO:0000256" key="11">
    <source>
        <dbReference type="ARBA" id="ARBA00023316"/>
    </source>
</evidence>
<evidence type="ECO:0000256" key="2">
    <source>
        <dbReference type="ARBA" id="ARBA00004752"/>
    </source>
</evidence>
<dbReference type="InterPro" id="IPR001967">
    <property type="entry name" value="Peptidase_S11_N"/>
</dbReference>
<keyword evidence="10" id="KW-0573">Peptidoglycan synthesis</keyword>
<dbReference type="InterPro" id="IPR012907">
    <property type="entry name" value="Peptidase_S11_C"/>
</dbReference>
<dbReference type="PANTHER" id="PTHR21581:SF6">
    <property type="entry name" value="TRAFFICKING PROTEIN PARTICLE COMPLEX SUBUNIT 12"/>
    <property type="match status" value="1"/>
</dbReference>
<dbReference type="InterPro" id="IPR015956">
    <property type="entry name" value="Peniciliin-bd_prot_C_sf"/>
</dbReference>
<dbReference type="Pfam" id="PF00768">
    <property type="entry name" value="Peptidase_S11"/>
    <property type="match status" value="1"/>
</dbReference>
<dbReference type="GO" id="GO:0071555">
    <property type="term" value="P:cell wall organization"/>
    <property type="evidence" value="ECO:0007669"/>
    <property type="project" value="UniProtKB-KW"/>
</dbReference>
<dbReference type="GO" id="GO:0009002">
    <property type="term" value="F:serine-type D-Ala-D-Ala carboxypeptidase activity"/>
    <property type="evidence" value="ECO:0007669"/>
    <property type="project" value="UniProtKB-EC"/>
</dbReference>
<dbReference type="PRINTS" id="PR00725">
    <property type="entry name" value="DADACBPTASE1"/>
</dbReference>
<keyword evidence="6" id="KW-0645">Protease</keyword>
<evidence type="ECO:0000256" key="1">
    <source>
        <dbReference type="ARBA" id="ARBA00003217"/>
    </source>
</evidence>
<evidence type="ECO:0000256" key="6">
    <source>
        <dbReference type="ARBA" id="ARBA00022670"/>
    </source>
</evidence>
<dbReference type="InterPro" id="IPR037167">
    <property type="entry name" value="Peptidase_S11_C_sf"/>
</dbReference>
<keyword evidence="11" id="KW-0961">Cell wall biogenesis/degradation</keyword>
<keyword evidence="7" id="KW-0732">Signal</keyword>
<keyword evidence="9" id="KW-0133">Cell shape</keyword>
<reference evidence="14" key="1">
    <citation type="submission" date="2019-08" db="EMBL/GenBank/DDBJ databases">
        <authorList>
            <person name="Kucharzyk K."/>
            <person name="Murdoch R.W."/>
            <person name="Higgins S."/>
            <person name="Loffler F."/>
        </authorList>
    </citation>
    <scope>NUCLEOTIDE SEQUENCE</scope>
</reference>
<evidence type="ECO:0000259" key="13">
    <source>
        <dbReference type="SMART" id="SM00936"/>
    </source>
</evidence>
<gene>
    <name evidence="14" type="primary">dacF_12</name>
    <name evidence="14" type="ORF">SDC9_116428</name>
</gene>
<comment type="caution">
    <text evidence="14">The sequence shown here is derived from an EMBL/GenBank/DDBJ whole genome shotgun (WGS) entry which is preliminary data.</text>
</comment>
<evidence type="ECO:0000256" key="3">
    <source>
        <dbReference type="ARBA" id="ARBA00007164"/>
    </source>
</evidence>
<dbReference type="AlphaFoldDB" id="A0A645C2A2"/>
<dbReference type="EMBL" id="VSSQ01022903">
    <property type="protein sequence ID" value="MPM69483.1"/>
    <property type="molecule type" value="Genomic_DNA"/>
</dbReference>
<evidence type="ECO:0000256" key="10">
    <source>
        <dbReference type="ARBA" id="ARBA00022984"/>
    </source>
</evidence>
<dbReference type="GO" id="GO:0009252">
    <property type="term" value="P:peptidoglycan biosynthetic process"/>
    <property type="evidence" value="ECO:0007669"/>
    <property type="project" value="UniProtKB-UniPathway"/>
</dbReference>
<evidence type="ECO:0000256" key="12">
    <source>
        <dbReference type="ARBA" id="ARBA00034000"/>
    </source>
</evidence>
<evidence type="ECO:0000256" key="4">
    <source>
        <dbReference type="ARBA" id="ARBA00012448"/>
    </source>
</evidence>
<dbReference type="Gene3D" id="2.60.410.10">
    <property type="entry name" value="D-Ala-D-Ala carboxypeptidase, C-terminal domain"/>
    <property type="match status" value="1"/>
</dbReference>
<dbReference type="InterPro" id="IPR012338">
    <property type="entry name" value="Beta-lactam/transpept-like"/>
</dbReference>
<keyword evidence="5 14" id="KW-0121">Carboxypeptidase</keyword>
<comment type="pathway">
    <text evidence="2">Cell wall biogenesis; peptidoglycan biosynthesis.</text>
</comment>
<dbReference type="EC" id="3.4.16.4" evidence="4"/>
<accession>A0A645C2A2</accession>